<dbReference type="InterPro" id="IPR000504">
    <property type="entry name" value="RRM_dom"/>
</dbReference>
<feature type="domain" description="RRM" evidence="3">
    <location>
        <begin position="14"/>
        <end position="85"/>
    </location>
</feature>
<dbReference type="Gene3D" id="3.30.70.330">
    <property type="match status" value="2"/>
</dbReference>
<protein>
    <recommendedName>
        <fullName evidence="3">RRM domain-containing protein</fullName>
    </recommendedName>
</protein>
<dbReference type="AlphaFoldDB" id="A0AB34HLH9"/>
<evidence type="ECO:0000313" key="4">
    <source>
        <dbReference type="EMBL" id="KAJ8792344.1"/>
    </source>
</evidence>
<dbReference type="InterPro" id="IPR035979">
    <property type="entry name" value="RBD_domain_sf"/>
</dbReference>
<name>A0AB34HLH9_ESCRO</name>
<dbReference type="InterPro" id="IPR012677">
    <property type="entry name" value="Nucleotide-bd_a/b_plait_sf"/>
</dbReference>
<keyword evidence="1 2" id="KW-0694">RNA-binding</keyword>
<evidence type="ECO:0000256" key="2">
    <source>
        <dbReference type="PROSITE-ProRule" id="PRU00176"/>
    </source>
</evidence>
<dbReference type="SUPFAM" id="SSF54928">
    <property type="entry name" value="RNA-binding domain, RBD"/>
    <property type="match status" value="1"/>
</dbReference>
<evidence type="ECO:0000259" key="3">
    <source>
        <dbReference type="PROSITE" id="PS50102"/>
    </source>
</evidence>
<dbReference type="Proteomes" id="UP001159641">
    <property type="component" value="Unassembled WGS sequence"/>
</dbReference>
<gene>
    <name evidence="4" type="ORF">J1605_019900</name>
</gene>
<organism evidence="4 5">
    <name type="scientific">Eschrichtius robustus</name>
    <name type="common">California gray whale</name>
    <name type="synonym">Eschrichtius gibbosus</name>
    <dbReference type="NCBI Taxonomy" id="9764"/>
    <lineage>
        <taxon>Eukaryota</taxon>
        <taxon>Metazoa</taxon>
        <taxon>Chordata</taxon>
        <taxon>Craniata</taxon>
        <taxon>Vertebrata</taxon>
        <taxon>Euteleostomi</taxon>
        <taxon>Mammalia</taxon>
        <taxon>Eutheria</taxon>
        <taxon>Laurasiatheria</taxon>
        <taxon>Artiodactyla</taxon>
        <taxon>Whippomorpha</taxon>
        <taxon>Cetacea</taxon>
        <taxon>Mysticeti</taxon>
        <taxon>Eschrichtiidae</taxon>
        <taxon>Eschrichtius</taxon>
    </lineage>
</organism>
<keyword evidence="5" id="KW-1185">Reference proteome</keyword>
<dbReference type="EMBL" id="JAIQCJ010001111">
    <property type="protein sequence ID" value="KAJ8792344.1"/>
    <property type="molecule type" value="Genomic_DNA"/>
</dbReference>
<dbReference type="GO" id="GO:0003730">
    <property type="term" value="F:mRNA 3'-UTR binding"/>
    <property type="evidence" value="ECO:0007669"/>
    <property type="project" value="TreeGrafter"/>
</dbReference>
<evidence type="ECO:0000256" key="1">
    <source>
        <dbReference type="ARBA" id="ARBA00022884"/>
    </source>
</evidence>
<dbReference type="GO" id="GO:0000398">
    <property type="term" value="P:mRNA splicing, via spliceosome"/>
    <property type="evidence" value="ECO:0007669"/>
    <property type="project" value="TreeGrafter"/>
</dbReference>
<comment type="caution">
    <text evidence="4">The sequence shown here is derived from an EMBL/GenBank/DDBJ whole genome shotgun (WGS) entry which is preliminary data.</text>
</comment>
<feature type="domain" description="RRM" evidence="3">
    <location>
        <begin position="99"/>
        <end position="196"/>
    </location>
</feature>
<dbReference type="PROSITE" id="PS50102">
    <property type="entry name" value="RRM"/>
    <property type="match status" value="2"/>
</dbReference>
<evidence type="ECO:0000313" key="5">
    <source>
        <dbReference type="Proteomes" id="UP001159641"/>
    </source>
</evidence>
<sequence>MSESECPKEPEQLWKLFIGGLSFEATNESLRSHSEQRGTLTDCVVMRDPSTKRCRGFGFVTYATMEEVGTAMDAGRVVEPKRAVSREDSQRPGAHVPVKKIFGGDVKEDTEEHHLRDYFEQYGKIKVTEFMTDGGSGKRRGFAFLTFDDHDSVDKIVIQKYHTVNCLNCEERKALPKQELTVLHPAKEVKVVLETLVVVLEVVLVGMTALVTEEASVAEVALVAATVVVDMVAVGTAIMDSVTMEAILEVAEATVILAVTTINLQILDP</sequence>
<dbReference type="SMART" id="SM00360">
    <property type="entry name" value="RRM"/>
    <property type="match status" value="2"/>
</dbReference>
<dbReference type="FunFam" id="3.30.70.330:FF:000158">
    <property type="entry name" value="heterogeneous nuclear ribonucleoprotein A3 isoform X1"/>
    <property type="match status" value="1"/>
</dbReference>
<dbReference type="PANTHER" id="PTHR48026">
    <property type="entry name" value="HOMOLOGOUS TO DROSOPHILA SQD (SQUID) PROTEIN"/>
    <property type="match status" value="1"/>
</dbReference>
<dbReference type="FunFam" id="3.30.70.330:FF:000048">
    <property type="entry name" value="Heterogeneous nuclear ribonucleoprotein a1 isoform"/>
    <property type="match status" value="1"/>
</dbReference>
<proteinExistence type="predicted"/>
<dbReference type="Pfam" id="PF00076">
    <property type="entry name" value="RRM_1"/>
    <property type="match status" value="2"/>
</dbReference>
<reference evidence="4 5" key="1">
    <citation type="submission" date="2022-11" db="EMBL/GenBank/DDBJ databases">
        <title>Whole genome sequence of Eschrichtius robustus ER-17-0199.</title>
        <authorList>
            <person name="Bruniche-Olsen A."/>
            <person name="Black A.N."/>
            <person name="Fields C.J."/>
            <person name="Walden K."/>
            <person name="Dewoody J.A."/>
        </authorList>
    </citation>
    <scope>NUCLEOTIDE SEQUENCE [LARGE SCALE GENOMIC DNA]</scope>
    <source>
        <strain evidence="4">ER-17-0199</strain>
        <tissue evidence="4">Blubber</tissue>
    </source>
</reference>
<dbReference type="GO" id="GO:0071013">
    <property type="term" value="C:catalytic step 2 spliceosome"/>
    <property type="evidence" value="ECO:0007669"/>
    <property type="project" value="TreeGrafter"/>
</dbReference>
<dbReference type="PANTHER" id="PTHR48026:SF2">
    <property type="entry name" value="HETEROGENEOUS NUCLEAR RIBONUCLEOPROTEIN A1-RELATED"/>
    <property type="match status" value="1"/>
</dbReference>
<accession>A0AB34HLH9</accession>